<name>A0A8H7Z0C1_AJECA</name>
<reference evidence="1 2" key="1">
    <citation type="submission" date="2021-01" db="EMBL/GenBank/DDBJ databases">
        <title>Chromosome-level genome assembly of a human fungal pathogen reveals clustering of transcriptionally co-regulated genes.</title>
        <authorList>
            <person name="Voorhies M."/>
            <person name="Cohen S."/>
            <person name="Shea T.P."/>
            <person name="Petrus S."/>
            <person name="Munoz J.F."/>
            <person name="Poplawski S."/>
            <person name="Goldman W.E."/>
            <person name="Michael T."/>
            <person name="Cuomo C.A."/>
            <person name="Sil A."/>
            <person name="Beyhan S."/>
        </authorList>
    </citation>
    <scope>NUCLEOTIDE SEQUENCE [LARGE SCALE GENOMIC DNA]</scope>
    <source>
        <strain evidence="1 2">G184AR</strain>
    </source>
</reference>
<organism evidence="1 2">
    <name type="scientific">Ajellomyces capsulatus</name>
    <name type="common">Darling's disease fungus</name>
    <name type="synonym">Histoplasma capsulatum</name>
    <dbReference type="NCBI Taxonomy" id="5037"/>
    <lineage>
        <taxon>Eukaryota</taxon>
        <taxon>Fungi</taxon>
        <taxon>Dikarya</taxon>
        <taxon>Ascomycota</taxon>
        <taxon>Pezizomycotina</taxon>
        <taxon>Eurotiomycetes</taxon>
        <taxon>Eurotiomycetidae</taxon>
        <taxon>Onygenales</taxon>
        <taxon>Ajellomycetaceae</taxon>
        <taxon>Histoplasma</taxon>
    </lineage>
</organism>
<evidence type="ECO:0000313" key="1">
    <source>
        <dbReference type="EMBL" id="KAG5298769.1"/>
    </source>
</evidence>
<dbReference type="AlphaFoldDB" id="A0A8H7Z0C1"/>
<protein>
    <submittedName>
        <fullName evidence="1">Uncharacterized protein</fullName>
    </submittedName>
</protein>
<dbReference type="EMBL" id="JAEVHI010000002">
    <property type="protein sequence ID" value="KAG5298769.1"/>
    <property type="molecule type" value="Genomic_DNA"/>
</dbReference>
<comment type="caution">
    <text evidence="1">The sequence shown here is derived from an EMBL/GenBank/DDBJ whole genome shotgun (WGS) entry which is preliminary data.</text>
</comment>
<accession>A0A8H7Z0C1</accession>
<proteinExistence type="predicted"/>
<dbReference type="Proteomes" id="UP000670092">
    <property type="component" value="Unassembled WGS sequence"/>
</dbReference>
<sequence length="65" mass="7735">MLKIRIWIASSYRRAQKLLCFGREDCLYLGGMLGGVSSCICIWRKPLKIDIYLYLYYIYLCLFLN</sequence>
<dbReference type="VEuPathDB" id="FungiDB:I7I52_08841"/>
<gene>
    <name evidence="1" type="ORF">I7I52_08841</name>
</gene>
<evidence type="ECO:0000313" key="2">
    <source>
        <dbReference type="Proteomes" id="UP000670092"/>
    </source>
</evidence>